<dbReference type="OrthoDB" id="9961917at2"/>
<sequence length="165" mass="18834">MRVLIFLFMLPIYAIAETMPLLTSFYEISLSGKHLHNQRIEVVGFLSAIKPNEETSLIYLCATEDACFSVSKDRLAIRFTDEIMGEIYAYDKCHVALTGIYKFEPSTNISRSFGELVEVTYVALAVSRNDYSDFNNKCAVWNDISQDINISEQSADKFNINMDKR</sequence>
<evidence type="ECO:0000313" key="1">
    <source>
        <dbReference type="EMBL" id="SDB45786.1"/>
    </source>
</evidence>
<organism evidence="1 2">
    <name type="scientific">Pseudidiomarina indica</name>
    <dbReference type="NCBI Taxonomy" id="1159017"/>
    <lineage>
        <taxon>Bacteria</taxon>
        <taxon>Pseudomonadati</taxon>
        <taxon>Pseudomonadota</taxon>
        <taxon>Gammaproteobacteria</taxon>
        <taxon>Alteromonadales</taxon>
        <taxon>Idiomarinaceae</taxon>
        <taxon>Pseudidiomarina</taxon>
    </lineage>
</organism>
<dbReference type="Proteomes" id="UP000199626">
    <property type="component" value="Unassembled WGS sequence"/>
</dbReference>
<proteinExistence type="predicted"/>
<dbReference type="RefSeq" id="WP_092593683.1">
    <property type="nucleotide sequence ID" value="NZ_FMXN01000011.1"/>
</dbReference>
<name>A0A1G6DKY4_9GAMM</name>
<keyword evidence="2" id="KW-1185">Reference proteome</keyword>
<dbReference type="EMBL" id="FMXN01000011">
    <property type="protein sequence ID" value="SDB45786.1"/>
    <property type="molecule type" value="Genomic_DNA"/>
</dbReference>
<gene>
    <name evidence="1" type="ORF">SAMN02927930_01751</name>
</gene>
<protein>
    <submittedName>
        <fullName evidence="1">Uncharacterized protein</fullName>
    </submittedName>
</protein>
<evidence type="ECO:0000313" key="2">
    <source>
        <dbReference type="Proteomes" id="UP000199626"/>
    </source>
</evidence>
<dbReference type="AlphaFoldDB" id="A0A1G6DKY4"/>
<dbReference type="STRING" id="1159017.SAMN02927930_01751"/>
<reference evidence="2" key="1">
    <citation type="submission" date="2016-10" db="EMBL/GenBank/DDBJ databases">
        <authorList>
            <person name="Varghese N."/>
            <person name="Submissions S."/>
        </authorList>
    </citation>
    <scope>NUCLEOTIDE SEQUENCE [LARGE SCALE GENOMIC DNA]</scope>
    <source>
        <strain evidence="2">CGMCC 1.10824</strain>
    </source>
</reference>
<accession>A0A1G6DKY4</accession>